<sequence>MSNETSNPFDNELLEFVVLVNALQQHSLWPIFKTIPQGWQSVFGPTDRDNCLDYVETNWTDIRPQGLPSLSNGS</sequence>
<dbReference type="InterPro" id="IPR005153">
    <property type="entry name" value="MbtH-like_dom"/>
</dbReference>
<feature type="domain" description="MbtH-like" evidence="1">
    <location>
        <begin position="7"/>
        <end position="57"/>
    </location>
</feature>
<evidence type="ECO:0000313" key="2">
    <source>
        <dbReference type="EMBL" id="AWY00338.1"/>
    </source>
</evidence>
<gene>
    <name evidence="2" type="ORF">A8139_10230</name>
</gene>
<accession>A0A2Z4PRX0</accession>
<dbReference type="PANTHER" id="PTHR38444">
    <property type="entry name" value="ENTEROBACTIN BIOSYNTHESIS PROTEIN YBDZ"/>
    <property type="match status" value="1"/>
</dbReference>
<dbReference type="AlphaFoldDB" id="A0A2Z4PRX0"/>
<evidence type="ECO:0000259" key="1">
    <source>
        <dbReference type="SMART" id="SM00923"/>
    </source>
</evidence>
<evidence type="ECO:0000313" key="3">
    <source>
        <dbReference type="Proteomes" id="UP000249898"/>
    </source>
</evidence>
<dbReference type="SMART" id="SM00923">
    <property type="entry name" value="MbtH"/>
    <property type="match status" value="1"/>
</dbReference>
<dbReference type="RefSeq" id="WP_112137887.1">
    <property type="nucleotide sequence ID" value="NZ_CP016181.1"/>
</dbReference>
<dbReference type="Proteomes" id="UP000249898">
    <property type="component" value="Chromosome"/>
</dbReference>
<dbReference type="Pfam" id="PF03621">
    <property type="entry name" value="MbtH"/>
    <property type="match status" value="1"/>
</dbReference>
<dbReference type="OrthoDB" id="7584480at2"/>
<dbReference type="PANTHER" id="PTHR38444:SF1">
    <property type="entry name" value="ENTEROBACTIN BIOSYNTHESIS PROTEIN YBDZ"/>
    <property type="match status" value="1"/>
</dbReference>
<dbReference type="GO" id="GO:0005829">
    <property type="term" value="C:cytosol"/>
    <property type="evidence" value="ECO:0007669"/>
    <property type="project" value="TreeGrafter"/>
</dbReference>
<dbReference type="GO" id="GO:0019290">
    <property type="term" value="P:siderophore biosynthetic process"/>
    <property type="evidence" value="ECO:0007669"/>
    <property type="project" value="TreeGrafter"/>
</dbReference>
<dbReference type="Gene3D" id="3.90.820.10">
    <property type="entry name" value="Structural Genomics, Unknown Function 30-nov-00 1gh9 Mol_id"/>
    <property type="match status" value="1"/>
</dbReference>
<organism evidence="2 3">
    <name type="scientific">Marinomonas primoryensis</name>
    <dbReference type="NCBI Taxonomy" id="178399"/>
    <lineage>
        <taxon>Bacteria</taxon>
        <taxon>Pseudomonadati</taxon>
        <taxon>Pseudomonadota</taxon>
        <taxon>Gammaproteobacteria</taxon>
        <taxon>Oceanospirillales</taxon>
        <taxon>Oceanospirillaceae</taxon>
        <taxon>Marinomonas</taxon>
    </lineage>
</organism>
<protein>
    <submittedName>
        <fullName evidence="2">Antibiotic synthesis protein MbtH</fullName>
    </submittedName>
</protein>
<dbReference type="SUPFAM" id="SSF160582">
    <property type="entry name" value="MbtH-like"/>
    <property type="match status" value="1"/>
</dbReference>
<dbReference type="InterPro" id="IPR037407">
    <property type="entry name" value="MLP_fam"/>
</dbReference>
<reference evidence="2 3" key="1">
    <citation type="submission" date="2016-06" db="EMBL/GenBank/DDBJ databases">
        <title>The sequenced genome of the ice-adhering bacterium Marinomonas primoryensis, from Antarctica.</title>
        <authorList>
            <person name="Graham L."/>
            <person name="Vance T.D.R."/>
            <person name="Davies P.L."/>
        </authorList>
    </citation>
    <scope>NUCLEOTIDE SEQUENCE [LARGE SCALE GENOMIC DNA]</scope>
    <source>
        <strain evidence="2 3">AceL</strain>
    </source>
</reference>
<dbReference type="EMBL" id="CP016181">
    <property type="protein sequence ID" value="AWY00338.1"/>
    <property type="molecule type" value="Genomic_DNA"/>
</dbReference>
<name>A0A2Z4PRX0_9GAMM</name>
<proteinExistence type="predicted"/>
<dbReference type="InterPro" id="IPR038020">
    <property type="entry name" value="MbtH-like_sf"/>
</dbReference>